<comment type="subunit">
    <text evidence="11">Homotetramer.</text>
</comment>
<dbReference type="CDD" id="cd03113">
    <property type="entry name" value="CTPS_N"/>
    <property type="match status" value="1"/>
</dbReference>
<feature type="binding site" evidence="11">
    <location>
        <position position="352"/>
    </location>
    <ligand>
        <name>L-glutamine</name>
        <dbReference type="ChEBI" id="CHEBI:58359"/>
    </ligand>
</feature>
<dbReference type="NCBIfam" id="NF003792">
    <property type="entry name" value="PRK05380.1"/>
    <property type="match status" value="1"/>
</dbReference>
<feature type="binding site" evidence="11">
    <location>
        <position position="12"/>
    </location>
    <ligand>
        <name>UTP</name>
        <dbReference type="ChEBI" id="CHEBI:46398"/>
    </ligand>
</feature>
<feature type="binding site" evidence="11">
    <location>
        <begin position="13"/>
        <end position="18"/>
    </location>
    <ligand>
        <name>ATP</name>
        <dbReference type="ChEBI" id="CHEBI:30616"/>
    </ligand>
</feature>
<feature type="binding site" evidence="11">
    <location>
        <position position="70"/>
    </location>
    <ligand>
        <name>Mg(2+)</name>
        <dbReference type="ChEBI" id="CHEBI:18420"/>
    </ligand>
</feature>
<feature type="binding site" evidence="11">
    <location>
        <position position="70"/>
    </location>
    <ligand>
        <name>ATP</name>
        <dbReference type="ChEBI" id="CHEBI:30616"/>
    </ligand>
</feature>
<comment type="similarity">
    <text evidence="2 11">Belongs to the CTP synthase family.</text>
</comment>
<dbReference type="GO" id="GO:0042802">
    <property type="term" value="F:identical protein binding"/>
    <property type="evidence" value="ECO:0007669"/>
    <property type="project" value="TreeGrafter"/>
</dbReference>
<evidence type="ECO:0000256" key="4">
    <source>
        <dbReference type="ARBA" id="ARBA00022723"/>
    </source>
</evidence>
<dbReference type="GO" id="GO:0046872">
    <property type="term" value="F:metal ion binding"/>
    <property type="evidence" value="ECO:0007669"/>
    <property type="project" value="UniProtKB-KW"/>
</dbReference>
<organism evidence="14 15">
    <name type="scientific">Candidatus Berkelbacteria bacterium CG08_land_8_20_14_0_20_39_8</name>
    <dbReference type="NCBI Taxonomy" id="1974511"/>
    <lineage>
        <taxon>Bacteria</taxon>
        <taxon>Candidatus Berkelbacteria</taxon>
    </lineage>
</organism>
<evidence type="ECO:0000256" key="11">
    <source>
        <dbReference type="HAMAP-Rule" id="MF_01227"/>
    </source>
</evidence>
<keyword evidence="3 11" id="KW-0436">Ligase</keyword>
<protein>
    <recommendedName>
        <fullName evidence="11">CTP synthase</fullName>
        <ecNumber evidence="11">6.3.4.2</ecNumber>
    </recommendedName>
    <alternativeName>
        <fullName evidence="11">Cytidine 5'-triphosphate synthase</fullName>
    </alternativeName>
    <alternativeName>
        <fullName evidence="11">Cytidine triphosphate synthetase</fullName>
        <shortName evidence="11">CTP synthetase</shortName>
        <shortName evidence="11">CTPS</shortName>
    </alternativeName>
    <alternativeName>
        <fullName evidence="11">UTP--ammonia ligase</fullName>
    </alternativeName>
</protein>
<feature type="binding site" evidence="11">
    <location>
        <position position="12"/>
    </location>
    <ligand>
        <name>CTP</name>
        <dbReference type="ChEBI" id="CHEBI:37563"/>
        <note>allosteric inhibitor</note>
    </ligand>
</feature>
<feature type="binding site" evidence="11">
    <location>
        <begin position="147"/>
        <end position="149"/>
    </location>
    <ligand>
        <name>CTP</name>
        <dbReference type="ChEBI" id="CHEBI:37563"/>
        <note>allosteric inhibitor</note>
    </ligand>
</feature>
<feature type="active site" evidence="11">
    <location>
        <position position="505"/>
    </location>
</feature>
<feature type="binding site" evidence="11">
    <location>
        <position position="241"/>
    </location>
    <ligand>
        <name>ATP</name>
        <dbReference type="ChEBI" id="CHEBI:30616"/>
    </ligand>
</feature>
<evidence type="ECO:0000259" key="12">
    <source>
        <dbReference type="Pfam" id="PF00117"/>
    </source>
</evidence>
<evidence type="ECO:0000256" key="6">
    <source>
        <dbReference type="ARBA" id="ARBA00022840"/>
    </source>
</evidence>
<dbReference type="PANTHER" id="PTHR11550">
    <property type="entry name" value="CTP SYNTHASE"/>
    <property type="match status" value="1"/>
</dbReference>
<keyword evidence="4 11" id="KW-0479">Metal-binding</keyword>
<comment type="miscellaneous">
    <text evidence="11">CTPSs have evolved a hybrid strategy for distinguishing between UTP and CTP. The overlapping regions of the product feedback inhibitory and substrate sites recognize a common feature in both compounds, the triphosphate moiety. To differentiate isosteric substrate and product pyrimidine rings, an additional pocket far from the expected kinase/ligase catalytic site, specifically recognizes the cytosine and ribose portions of the product inhibitor.</text>
</comment>
<comment type="catalytic activity">
    <reaction evidence="11">
        <text>UTP + NH4(+) + ATP = CTP + ADP + phosphate + 2 H(+)</text>
        <dbReference type="Rhea" id="RHEA:16597"/>
        <dbReference type="ChEBI" id="CHEBI:15378"/>
        <dbReference type="ChEBI" id="CHEBI:28938"/>
        <dbReference type="ChEBI" id="CHEBI:30616"/>
        <dbReference type="ChEBI" id="CHEBI:37563"/>
        <dbReference type="ChEBI" id="CHEBI:43474"/>
        <dbReference type="ChEBI" id="CHEBI:46398"/>
        <dbReference type="ChEBI" id="CHEBI:456216"/>
    </reaction>
</comment>
<evidence type="ECO:0000313" key="15">
    <source>
        <dbReference type="Proteomes" id="UP000229896"/>
    </source>
</evidence>
<evidence type="ECO:0000256" key="5">
    <source>
        <dbReference type="ARBA" id="ARBA00022741"/>
    </source>
</evidence>
<dbReference type="InterPro" id="IPR017926">
    <property type="entry name" value="GATASE"/>
</dbReference>
<feature type="active site" description="Nucleophile; for glutamine hydrolysis" evidence="11">
    <location>
        <position position="379"/>
    </location>
</feature>
<dbReference type="Gene3D" id="3.40.50.300">
    <property type="entry name" value="P-loop containing nucleotide triphosphate hydrolases"/>
    <property type="match status" value="1"/>
</dbReference>
<gene>
    <name evidence="11" type="primary">pyrG</name>
    <name evidence="14" type="ORF">COT12_00670</name>
</gene>
<dbReference type="InterPro" id="IPR033828">
    <property type="entry name" value="GATase1_CTP_Synthase"/>
</dbReference>
<dbReference type="SUPFAM" id="SSF52317">
    <property type="entry name" value="Class I glutamine amidotransferase-like"/>
    <property type="match status" value="1"/>
</dbReference>
<evidence type="ECO:0000256" key="7">
    <source>
        <dbReference type="ARBA" id="ARBA00022842"/>
    </source>
</evidence>
<evidence type="ECO:0000313" key="14">
    <source>
        <dbReference type="EMBL" id="PIU24501.1"/>
    </source>
</evidence>
<feature type="binding site" evidence="11">
    <location>
        <begin position="380"/>
        <end position="383"/>
    </location>
    <ligand>
        <name>L-glutamine</name>
        <dbReference type="ChEBI" id="CHEBI:58359"/>
    </ligand>
</feature>
<evidence type="ECO:0000256" key="2">
    <source>
        <dbReference type="ARBA" id="ARBA00007533"/>
    </source>
</evidence>
<dbReference type="Pfam" id="PF06418">
    <property type="entry name" value="CTP_synth_N"/>
    <property type="match status" value="1"/>
</dbReference>
<evidence type="ECO:0000256" key="8">
    <source>
        <dbReference type="ARBA" id="ARBA00022962"/>
    </source>
</evidence>
<dbReference type="EC" id="6.3.4.2" evidence="11"/>
<dbReference type="Gene3D" id="3.40.50.880">
    <property type="match status" value="1"/>
</dbReference>
<feature type="binding site" evidence="11">
    <location>
        <position position="223"/>
    </location>
    <ligand>
        <name>CTP</name>
        <dbReference type="ChEBI" id="CHEBI:37563"/>
        <note>allosteric inhibitor</note>
    </ligand>
</feature>
<dbReference type="HAMAP" id="MF_01227">
    <property type="entry name" value="PyrG"/>
    <property type="match status" value="1"/>
</dbReference>
<dbReference type="InterPro" id="IPR017456">
    <property type="entry name" value="CTP_synthase_N"/>
</dbReference>
<dbReference type="UniPathway" id="UPA00159">
    <property type="reaction ID" value="UER00277"/>
</dbReference>
<evidence type="ECO:0000256" key="9">
    <source>
        <dbReference type="ARBA" id="ARBA00022975"/>
    </source>
</evidence>
<dbReference type="Proteomes" id="UP000229896">
    <property type="component" value="Unassembled WGS sequence"/>
</dbReference>
<comment type="function">
    <text evidence="11">Catalyzes the ATP-dependent amination of UTP to CTP with either L-glutamine or ammonia as the source of nitrogen. Regulates intracellular CTP levels through interactions with the four ribonucleotide triphosphates.</text>
</comment>
<evidence type="ECO:0000256" key="10">
    <source>
        <dbReference type="ARBA" id="ARBA00047781"/>
    </source>
</evidence>
<comment type="activity regulation">
    <text evidence="11">Allosterically activated by GTP, when glutamine is the substrate; GTP has no effect on the reaction when ammonia is the substrate. The allosteric effector GTP functions by stabilizing the protein conformation that binds the tetrahedral intermediate(s) formed during glutamine hydrolysis. Inhibited by the product CTP, via allosteric rather than competitive inhibition.</text>
</comment>
<feature type="domain" description="CTP synthase N-terminal" evidence="13">
    <location>
        <begin position="2"/>
        <end position="266"/>
    </location>
</feature>
<reference evidence="15" key="1">
    <citation type="submission" date="2017-09" db="EMBL/GenBank/DDBJ databases">
        <title>Depth-based differentiation of microbial function through sediment-hosted aquifers and enrichment of novel symbionts in the deep terrestrial subsurface.</title>
        <authorList>
            <person name="Probst A.J."/>
            <person name="Ladd B."/>
            <person name="Jarett J.K."/>
            <person name="Geller-Mcgrath D.E."/>
            <person name="Sieber C.M.K."/>
            <person name="Emerson J.B."/>
            <person name="Anantharaman K."/>
            <person name="Thomas B.C."/>
            <person name="Malmstrom R."/>
            <person name="Stieglmeier M."/>
            <person name="Klingl A."/>
            <person name="Woyke T."/>
            <person name="Ryan C.M."/>
            <person name="Banfield J.F."/>
        </authorList>
    </citation>
    <scope>NUCLEOTIDE SEQUENCE [LARGE SCALE GENOMIC DNA]</scope>
</reference>
<keyword evidence="8 11" id="KW-0315">Glutamine amidotransferase</keyword>
<evidence type="ECO:0000256" key="3">
    <source>
        <dbReference type="ARBA" id="ARBA00022598"/>
    </source>
</evidence>
<feature type="binding site" evidence="11">
    <location>
        <position position="140"/>
    </location>
    <ligand>
        <name>Mg(2+)</name>
        <dbReference type="ChEBI" id="CHEBI:18420"/>
    </ligand>
</feature>
<dbReference type="SUPFAM" id="SSF52540">
    <property type="entry name" value="P-loop containing nucleoside triphosphate hydrolases"/>
    <property type="match status" value="1"/>
</dbReference>
<accession>A0A2M6YCT6</accession>
<dbReference type="InterPro" id="IPR004468">
    <property type="entry name" value="CTP_synthase"/>
</dbReference>
<dbReference type="GO" id="GO:0005524">
    <property type="term" value="F:ATP binding"/>
    <property type="evidence" value="ECO:0007669"/>
    <property type="project" value="UniProtKB-KW"/>
</dbReference>
<dbReference type="Pfam" id="PF00117">
    <property type="entry name" value="GATase"/>
    <property type="match status" value="1"/>
</dbReference>
<dbReference type="GO" id="GO:0004359">
    <property type="term" value="F:glutaminase activity"/>
    <property type="evidence" value="ECO:0007669"/>
    <property type="project" value="RHEA"/>
</dbReference>
<comment type="caution">
    <text evidence="11">Lacks conserved residue(s) required for the propagation of feature annotation.</text>
</comment>
<keyword evidence="7 11" id="KW-0460">Magnesium</keyword>
<feature type="domain" description="Glutamine amidotransferase" evidence="12">
    <location>
        <begin position="301"/>
        <end position="524"/>
    </location>
</feature>
<feature type="binding site" evidence="11">
    <location>
        <position position="460"/>
    </location>
    <ligand>
        <name>L-glutamine</name>
        <dbReference type="ChEBI" id="CHEBI:58359"/>
    </ligand>
</feature>
<feature type="binding site" evidence="11">
    <location>
        <position position="403"/>
    </location>
    <ligand>
        <name>L-glutamine</name>
        <dbReference type="ChEBI" id="CHEBI:58359"/>
    </ligand>
</feature>
<comment type="catalytic activity">
    <reaction evidence="11">
        <text>L-glutamine + H2O = L-glutamate + NH4(+)</text>
        <dbReference type="Rhea" id="RHEA:15889"/>
        <dbReference type="ChEBI" id="CHEBI:15377"/>
        <dbReference type="ChEBI" id="CHEBI:28938"/>
        <dbReference type="ChEBI" id="CHEBI:29985"/>
        <dbReference type="ChEBI" id="CHEBI:58359"/>
    </reaction>
</comment>
<name>A0A2M6YCT6_9BACT</name>
<dbReference type="GO" id="GO:0044210">
    <property type="term" value="P:'de novo' CTP biosynthetic process"/>
    <property type="evidence" value="ECO:0007669"/>
    <property type="project" value="UniProtKB-UniRule"/>
</dbReference>
<dbReference type="AlphaFoldDB" id="A0A2M6YCT6"/>
<feature type="region of interest" description="Amidoligase domain" evidence="11">
    <location>
        <begin position="1"/>
        <end position="266"/>
    </location>
</feature>
<keyword evidence="5 11" id="KW-0547">Nucleotide-binding</keyword>
<dbReference type="EMBL" id="PEXI01000025">
    <property type="protein sequence ID" value="PIU24501.1"/>
    <property type="molecule type" value="Genomic_DNA"/>
</dbReference>
<dbReference type="PROSITE" id="PS51273">
    <property type="entry name" value="GATASE_TYPE_1"/>
    <property type="match status" value="1"/>
</dbReference>
<comment type="pathway">
    <text evidence="1 11">Pyrimidine metabolism; CTP biosynthesis via de novo pathway; CTP from UDP: step 2/2.</text>
</comment>
<evidence type="ECO:0000256" key="1">
    <source>
        <dbReference type="ARBA" id="ARBA00005171"/>
    </source>
</evidence>
<dbReference type="InterPro" id="IPR027417">
    <property type="entry name" value="P-loop_NTPase"/>
</dbReference>
<feature type="active site" evidence="11">
    <location>
        <position position="507"/>
    </location>
</feature>
<dbReference type="CDD" id="cd01746">
    <property type="entry name" value="GATase1_CTP_Synthase"/>
    <property type="match status" value="1"/>
</dbReference>
<comment type="catalytic activity">
    <reaction evidence="10 11">
        <text>UTP + L-glutamine + ATP + H2O = CTP + L-glutamate + ADP + phosphate + 2 H(+)</text>
        <dbReference type="Rhea" id="RHEA:26426"/>
        <dbReference type="ChEBI" id="CHEBI:15377"/>
        <dbReference type="ChEBI" id="CHEBI:15378"/>
        <dbReference type="ChEBI" id="CHEBI:29985"/>
        <dbReference type="ChEBI" id="CHEBI:30616"/>
        <dbReference type="ChEBI" id="CHEBI:37563"/>
        <dbReference type="ChEBI" id="CHEBI:43474"/>
        <dbReference type="ChEBI" id="CHEBI:46398"/>
        <dbReference type="ChEBI" id="CHEBI:58359"/>
        <dbReference type="ChEBI" id="CHEBI:456216"/>
        <dbReference type="EC" id="6.3.4.2"/>
    </reaction>
</comment>
<dbReference type="GO" id="GO:0019856">
    <property type="term" value="P:pyrimidine nucleobase biosynthetic process"/>
    <property type="evidence" value="ECO:0007669"/>
    <property type="project" value="TreeGrafter"/>
</dbReference>
<sequence length="532" mass="60057">MKFIFVTGGVVSGLGKGIVAASIGNILKYRGQKVFIMKFDQYLNVDAGTINPTEHGECFVTDDGAETDLDLGHYERFIDQNLSRESSVMSGQIYQAILENERRGDYLGKTIQMIPHVTDEVKKRMISAAKNSRANVTIVEIGGTIGDYEGSHFLEGIRQMRRDFGLENTLYLHVGFFPYMETTHELKTKPLQNSIRDLASFGIQPDIVFCRADHKIKKKELDKISVFCGIDENAVIPVETLDCVYKVPLLLEKYHLGDVIGKKLNLKLKKSDNSWQKLVDKIESPKEQIKIAIVGKYMDMRDTYLSVTEALKAACWDNNCQLELGWIDSEKIEKLGAEKLLKNFAGIVVPGGFGNRGIEGKIAAARYARENNIPCLGLCLGMQIATIEFARFTLKTKDCNSEEFSPKTKNPVIHLMDSQSHIKEKGGTMRLGAYKCKLTAGTIAARAYDQSIISERHRHRFEFNNDYRAKLEKSGLVVAGINPEQNLVEIIELKDHPFFVASQFHPEFKSRPNRPHPLFREFIKAAKKQRLI</sequence>
<evidence type="ECO:0000259" key="13">
    <source>
        <dbReference type="Pfam" id="PF06418"/>
    </source>
</evidence>
<dbReference type="GO" id="GO:0097268">
    <property type="term" value="C:cytoophidium"/>
    <property type="evidence" value="ECO:0007669"/>
    <property type="project" value="UniProtKB-ARBA"/>
</dbReference>
<comment type="caution">
    <text evidence="14">The sequence shown here is derived from an EMBL/GenBank/DDBJ whole genome shotgun (WGS) entry which is preliminary data.</text>
</comment>
<feature type="binding site" evidence="11">
    <location>
        <begin position="187"/>
        <end position="192"/>
    </location>
    <ligand>
        <name>UTP</name>
        <dbReference type="ChEBI" id="CHEBI:46398"/>
    </ligand>
</feature>
<dbReference type="NCBIfam" id="TIGR00337">
    <property type="entry name" value="PyrG"/>
    <property type="match status" value="1"/>
</dbReference>
<dbReference type="GO" id="GO:0003883">
    <property type="term" value="F:CTP synthase activity"/>
    <property type="evidence" value="ECO:0007669"/>
    <property type="project" value="UniProtKB-UniRule"/>
</dbReference>
<dbReference type="GO" id="GO:0005829">
    <property type="term" value="C:cytosol"/>
    <property type="evidence" value="ECO:0007669"/>
    <property type="project" value="TreeGrafter"/>
</dbReference>
<keyword evidence="6 11" id="KW-0067">ATP-binding</keyword>
<keyword evidence="9 11" id="KW-0665">Pyrimidine biosynthesis</keyword>
<feature type="binding site" evidence="11">
    <location>
        <begin position="187"/>
        <end position="192"/>
    </location>
    <ligand>
        <name>CTP</name>
        <dbReference type="ChEBI" id="CHEBI:37563"/>
        <note>allosteric inhibitor</note>
    </ligand>
</feature>
<feature type="binding site" evidence="11">
    <location>
        <position position="223"/>
    </location>
    <ligand>
        <name>UTP</name>
        <dbReference type="ChEBI" id="CHEBI:46398"/>
    </ligand>
</feature>
<dbReference type="PANTHER" id="PTHR11550:SF0">
    <property type="entry name" value="CTP SYNTHASE-RELATED"/>
    <property type="match status" value="1"/>
</dbReference>
<dbReference type="InterPro" id="IPR029062">
    <property type="entry name" value="Class_I_gatase-like"/>
</dbReference>
<dbReference type="FunFam" id="3.40.50.880:FF:000002">
    <property type="entry name" value="CTP synthase"/>
    <property type="match status" value="1"/>
</dbReference>
<proteinExistence type="inferred from homology"/>
<dbReference type="FunFam" id="3.40.50.300:FF:000009">
    <property type="entry name" value="CTP synthase"/>
    <property type="match status" value="1"/>
</dbReference>